<dbReference type="AlphaFoldDB" id="A0A5N8X678"/>
<name>A0A5N8X678_9ACTN</name>
<comment type="caution">
    <text evidence="1">The sequence shown here is derived from an EMBL/GenBank/DDBJ whole genome shotgun (WGS) entry which is preliminary data.</text>
</comment>
<dbReference type="RefSeq" id="WP_152869797.1">
    <property type="nucleotide sequence ID" value="NZ_VMNX01000334.1"/>
</dbReference>
<reference evidence="1 2" key="1">
    <citation type="submission" date="2019-09" db="EMBL/GenBank/DDBJ databases">
        <authorList>
            <person name="Duangmal K."/>
            <person name="Teo W.F.A."/>
            <person name="Lipun K."/>
        </authorList>
    </citation>
    <scope>NUCLEOTIDE SEQUENCE [LARGE SCALE GENOMIC DNA]</scope>
    <source>
        <strain evidence="1 2">K1PN6</strain>
    </source>
</reference>
<proteinExistence type="predicted"/>
<dbReference type="EMBL" id="VMNX01000334">
    <property type="protein sequence ID" value="MPY54892.1"/>
    <property type="molecule type" value="Genomic_DNA"/>
</dbReference>
<evidence type="ECO:0000313" key="1">
    <source>
        <dbReference type="EMBL" id="MPY54892.1"/>
    </source>
</evidence>
<organism evidence="1 2">
    <name type="scientific">Streptomyces acidicola</name>
    <dbReference type="NCBI Taxonomy" id="2596892"/>
    <lineage>
        <taxon>Bacteria</taxon>
        <taxon>Bacillati</taxon>
        <taxon>Actinomycetota</taxon>
        <taxon>Actinomycetes</taxon>
        <taxon>Kitasatosporales</taxon>
        <taxon>Streptomycetaceae</taxon>
        <taxon>Streptomyces</taxon>
    </lineage>
</organism>
<sequence>MCHQHSPCANDSPNPYEEKFFISNIINTPRTICLQTAHRPYAAFAPPARRDDDADVVMVAVSGMALAALRRAACTCGEAAGLCAALLDAASRAPSEEWPALRLA</sequence>
<protein>
    <submittedName>
        <fullName evidence="1">Uncharacterized protein</fullName>
    </submittedName>
</protein>
<keyword evidence="2" id="KW-1185">Reference proteome</keyword>
<evidence type="ECO:0000313" key="2">
    <source>
        <dbReference type="Proteomes" id="UP000373149"/>
    </source>
</evidence>
<accession>A0A5N8X678</accession>
<dbReference type="Proteomes" id="UP000373149">
    <property type="component" value="Unassembled WGS sequence"/>
</dbReference>
<gene>
    <name evidence="1" type="ORF">FPZ41_42625</name>
</gene>